<dbReference type="Gene3D" id="3.10.129.110">
    <property type="entry name" value="Polyketide synthase dehydratase"/>
    <property type="match status" value="1"/>
</dbReference>
<comment type="caution">
    <text evidence="8">The sequence shown here is derived from an EMBL/GenBank/DDBJ whole genome shotgun (WGS) entry which is preliminary data.</text>
</comment>
<accession>A0A1L9AWL7</accession>
<dbReference type="InterPro" id="IPR013968">
    <property type="entry name" value="PKS_KR"/>
</dbReference>
<dbReference type="PANTHER" id="PTHR43775:SF37">
    <property type="entry name" value="SI:DKEY-61P9.11"/>
    <property type="match status" value="1"/>
</dbReference>
<dbReference type="SMART" id="SM00822">
    <property type="entry name" value="PKS_KR"/>
    <property type="match status" value="1"/>
</dbReference>
<dbReference type="Pfam" id="PF08659">
    <property type="entry name" value="KR"/>
    <property type="match status" value="1"/>
</dbReference>
<feature type="domain" description="Ketosynthase family 3 (KS3)" evidence="6">
    <location>
        <begin position="460"/>
        <end position="920"/>
    </location>
</feature>
<dbReference type="PROSITE" id="PS00606">
    <property type="entry name" value="KS3_1"/>
    <property type="match status" value="1"/>
</dbReference>
<feature type="active site" description="Proton acceptor; for dehydratase activity" evidence="4">
    <location>
        <position position="1522"/>
    </location>
</feature>
<dbReference type="InterPro" id="IPR014030">
    <property type="entry name" value="Ketoacyl_synth_N"/>
</dbReference>
<evidence type="ECO:0000256" key="4">
    <source>
        <dbReference type="PROSITE-ProRule" id="PRU01363"/>
    </source>
</evidence>
<dbReference type="GO" id="GO:0006633">
    <property type="term" value="P:fatty acid biosynthetic process"/>
    <property type="evidence" value="ECO:0007669"/>
    <property type="project" value="InterPro"/>
</dbReference>
<sequence length="1797" mass="193979">MTSSANIPLAIIGLGCRLPGADTPARFMNQSLEGMRALTQAPEDWSAGLPVHHPFVGGFVPEEGKDWKQFKLPPAHVEKMHRMERLLHLTLLQATQDAGYGPDKSPGSRCAIFLGSTGLGVDLKTDQALRLRAPELRDHLAPLLAARPDGARLMEAIERHVEQHAPPIITETVPMTATMVANRLSTLLDTRGGHLAVDAGTASSLAALRLASLSLQHGQCDVAVVGAVAPLLSPSSFGLLAARGWLAERELLALDGRAAGTLPGEGAVALVLCRLDDALADKQRIYAVLHGVTAEVNLKQGLSRLSRMVDRAARACLDLSGVEAEQVRHVELQACGVPGLEDQELLGLKAALSATRSEPLTFSTAAPQVGFQQAASGLVSVMRAALSLHGNVRAPVAGLASPRLGPDGLMQCLTRPEPLPPRAYVGVSSLGWSNMAYHALLGPAPTREAWTDIRPVRPAVQKFAIVGMGALAPGAPDAQALWTNTVSKADAIGDLPPSRFDVNRTLGALLAKNEVVPRLAGTVEIPLAEPRWLKLPPAQAAALDPSVPIFVKAAEEALGQAGHEPGAWNGKRVQVLVGQLPVRYKEFEIEVRFVGERYLKLAAQALRAEGLSDAQVAPLIEAARANLLSKLPPLDENTSQYYSGIACAARLAALHDFNGGVMSVDAACASSPAALHAGMLALSNRDVDVVVAGGVAFNLVPEYAAALAALGILSPRGTFPFDDRADGFVPAEGAGVVVIKRLEDAEAQRDRIIAVISGIGFSSDGRGTSVFAPNPKGQARAVERALEDAKIHPDQMGLLEAHGTGTRIGDSAEATAYGEAFQSRGRDNPVPMGTLKSQIGHTSSASGMLALIKTAFAVSEAYLPPMNGGEFPKAEIPFDKLPIALSLEGRPWPAPREGKRYAGVSSFGAGGTNYHVILEEHGNVHRKPQTVDPQSLTSGHPLPSRGLSAQRWSVDLVPLALSSEKRYPLAGRKLLLLGDEPGLVAAFSRLLVGKGVRLATVQVSGLTDALEVERRVRMASAELGGADGVIDLGAFGPVEYFLTLGSARFARRMAETTARWHGTGRALYERMRDARGRSACYVAVTTMGGDFGFVGDGGNVMGGALAGFLKGLKQELPSTVVKTIDFEPRVSHWVVAETVARELEEGSDRTEIGYLAGRRFVVGLRRSDFSLEDNTVLRRVDPSWVLLFSGGGRGAVFEVAKAVARLGPKVIVTGRTPAPTGDEPYLALDDKDFETFRKEEMVRRKKADPSLTVVRFNEVFESYVRARELWRNLQEVYAQGLSIEYETCDVRNSADVRAMVDRVREYHGHIDGIVHGAMVESSKSLPDKTPGIVASTMEVKVLGLINLLEATRRDDLKLMMCFGSGAGRFGNKGQTDYSAANDLMSKCAMAYAHRARPHMRCVTIDWTAWEGVGAAARQMDVVQNTGVSFITPAEGAYWFINELMLGRSEREVAIFDERLFREWPFLGASADGPDARTVYDDRGFLLVRSDYPMLDCVERHDAEGLIATRTFDLRTDPFVLQHQLDSVPIMPGTFGFEMLGETASLFRPDLAVLRAENLRIETPLKFFKAPLTGERAKGKPVHVTLTAKVLKREGDELTLYVESSSDLALGGRSEQTQRRIHQQGIFVLGPPPPVEVGQGKQLPEALPGARARSIFHLAKEPLYLGPLFCRAEWVYVGEREVEGIIRAPRQREIFTHVARPRFQLDPLLLDAAFQVAANWDGHHNNLVSVPMGVDHLVRGRQRRLGESGHVKARMMRVEGEDVIYDFEVRGEDGALLLGGSGLWFRRLRRGEQRSAEG</sequence>
<dbReference type="GO" id="GO:0004312">
    <property type="term" value="F:fatty acid synthase activity"/>
    <property type="evidence" value="ECO:0007669"/>
    <property type="project" value="TreeGrafter"/>
</dbReference>
<dbReference type="InterPro" id="IPR050091">
    <property type="entry name" value="PKS_NRPS_Biosynth_Enz"/>
</dbReference>
<dbReference type="RefSeq" id="WP_071904516.1">
    <property type="nucleotide sequence ID" value="NZ_MPIN01000019.1"/>
</dbReference>
<name>A0A1L9AWL7_9BACT</name>
<dbReference type="Proteomes" id="UP000182229">
    <property type="component" value="Unassembled WGS sequence"/>
</dbReference>
<keyword evidence="9" id="KW-1185">Reference proteome</keyword>
<dbReference type="GO" id="GO:0004315">
    <property type="term" value="F:3-oxoacyl-[acyl-carrier-protein] synthase activity"/>
    <property type="evidence" value="ECO:0007669"/>
    <property type="project" value="InterPro"/>
</dbReference>
<dbReference type="InterPro" id="IPR049551">
    <property type="entry name" value="PKS_DH_C"/>
</dbReference>
<dbReference type="STRING" id="83449.BON30_43560"/>
<dbReference type="InterPro" id="IPR036291">
    <property type="entry name" value="NAD(P)-bd_dom_sf"/>
</dbReference>
<dbReference type="OrthoDB" id="9778690at2"/>
<dbReference type="InterPro" id="IPR020841">
    <property type="entry name" value="PKS_Beta-ketoAc_synthase_dom"/>
</dbReference>
<keyword evidence="2" id="KW-0597">Phosphoprotein</keyword>
<dbReference type="InterPro" id="IPR032821">
    <property type="entry name" value="PKS_assoc"/>
</dbReference>
<dbReference type="PANTHER" id="PTHR43775">
    <property type="entry name" value="FATTY ACID SYNTHASE"/>
    <property type="match status" value="1"/>
</dbReference>
<dbReference type="InterPro" id="IPR014031">
    <property type="entry name" value="Ketoacyl_synth_C"/>
</dbReference>
<dbReference type="Pfam" id="PF16197">
    <property type="entry name" value="KAsynt_C_assoc"/>
    <property type="match status" value="1"/>
</dbReference>
<dbReference type="PROSITE" id="PS52004">
    <property type="entry name" value="KS3_2"/>
    <property type="match status" value="2"/>
</dbReference>
<dbReference type="CDD" id="cd08953">
    <property type="entry name" value="KR_2_SDR_x"/>
    <property type="match status" value="1"/>
</dbReference>
<dbReference type="InterPro" id="IPR016039">
    <property type="entry name" value="Thiolase-like"/>
</dbReference>
<reference evidence="8 9" key="2">
    <citation type="submission" date="2016-12" db="EMBL/GenBank/DDBJ databases">
        <title>Draft Genome Sequence of Cystobacter ferrugineus Strain Cbfe23.</title>
        <authorList>
            <person name="Akbar S."/>
            <person name="Dowd S.E."/>
            <person name="Stevens D.C."/>
        </authorList>
    </citation>
    <scope>NUCLEOTIDE SEQUENCE [LARGE SCALE GENOMIC DNA]</scope>
    <source>
        <strain evidence="8 9">Cbfe23</strain>
    </source>
</reference>
<evidence type="ECO:0000313" key="8">
    <source>
        <dbReference type="EMBL" id="OJH34405.1"/>
    </source>
</evidence>
<evidence type="ECO:0000313" key="9">
    <source>
        <dbReference type="Proteomes" id="UP000182229"/>
    </source>
</evidence>
<evidence type="ECO:0000256" key="1">
    <source>
        <dbReference type="ARBA" id="ARBA00022450"/>
    </source>
</evidence>
<dbReference type="Gene3D" id="3.40.50.720">
    <property type="entry name" value="NAD(P)-binding Rossmann-like Domain"/>
    <property type="match status" value="1"/>
</dbReference>
<dbReference type="InterPro" id="IPR018201">
    <property type="entry name" value="Ketoacyl_synth_AS"/>
</dbReference>
<dbReference type="SUPFAM" id="SSF51735">
    <property type="entry name" value="NAD(P)-binding Rossmann-fold domains"/>
    <property type="match status" value="2"/>
</dbReference>
<dbReference type="Pfam" id="PF14765">
    <property type="entry name" value="PS-DH"/>
    <property type="match status" value="1"/>
</dbReference>
<feature type="domain" description="PKS/mFAS DH" evidence="7">
    <location>
        <begin position="1491"/>
        <end position="1793"/>
    </location>
</feature>
<dbReference type="InterPro" id="IPR042104">
    <property type="entry name" value="PKS_dehydratase_sf"/>
</dbReference>
<comment type="similarity">
    <text evidence="5">Belongs to the thiolase-like superfamily. Beta-ketoacyl-ACP synthases family.</text>
</comment>
<evidence type="ECO:0000256" key="5">
    <source>
        <dbReference type="RuleBase" id="RU003694"/>
    </source>
</evidence>
<dbReference type="Pfam" id="PF00109">
    <property type="entry name" value="ketoacyl-synt"/>
    <property type="match status" value="2"/>
</dbReference>
<evidence type="ECO:0000259" key="6">
    <source>
        <dbReference type="PROSITE" id="PS52004"/>
    </source>
</evidence>
<dbReference type="InterPro" id="IPR057326">
    <property type="entry name" value="KR_dom"/>
</dbReference>
<organism evidence="8 9">
    <name type="scientific">Cystobacter ferrugineus</name>
    <dbReference type="NCBI Taxonomy" id="83449"/>
    <lineage>
        <taxon>Bacteria</taxon>
        <taxon>Pseudomonadati</taxon>
        <taxon>Myxococcota</taxon>
        <taxon>Myxococcia</taxon>
        <taxon>Myxococcales</taxon>
        <taxon>Cystobacterineae</taxon>
        <taxon>Archangiaceae</taxon>
        <taxon>Cystobacter</taxon>
    </lineage>
</organism>
<evidence type="ECO:0000256" key="3">
    <source>
        <dbReference type="ARBA" id="ARBA00022679"/>
    </source>
</evidence>
<gene>
    <name evidence="8" type="ORF">BON30_43560</name>
</gene>
<feature type="active site" description="Proton donor; for dehydratase activity" evidence="4">
    <location>
        <position position="1710"/>
    </location>
</feature>
<dbReference type="PROSITE" id="PS52019">
    <property type="entry name" value="PKS_MFAS_DH"/>
    <property type="match status" value="1"/>
</dbReference>
<feature type="domain" description="Ketosynthase family 3 (KS3)" evidence="6">
    <location>
        <begin position="6"/>
        <end position="443"/>
    </location>
</feature>
<dbReference type="EMBL" id="MPIN01000019">
    <property type="protein sequence ID" value="OJH34405.1"/>
    <property type="molecule type" value="Genomic_DNA"/>
</dbReference>
<feature type="region of interest" description="C-terminal hotdog fold" evidence="4">
    <location>
        <begin position="1643"/>
        <end position="1793"/>
    </location>
</feature>
<keyword evidence="1" id="KW-0596">Phosphopantetheine</keyword>
<keyword evidence="3 5" id="KW-0808">Transferase</keyword>
<feature type="region of interest" description="N-terminal hotdog fold" evidence="4">
    <location>
        <begin position="1491"/>
        <end position="1633"/>
    </location>
</feature>
<dbReference type="InterPro" id="IPR049900">
    <property type="entry name" value="PKS_mFAS_DH"/>
</dbReference>
<proteinExistence type="inferred from homology"/>
<evidence type="ECO:0000256" key="2">
    <source>
        <dbReference type="ARBA" id="ARBA00022553"/>
    </source>
</evidence>
<dbReference type="SUPFAM" id="SSF53901">
    <property type="entry name" value="Thiolase-like"/>
    <property type="match status" value="3"/>
</dbReference>
<protein>
    <submittedName>
        <fullName evidence="8">Uncharacterized protein</fullName>
    </submittedName>
</protein>
<reference evidence="9" key="1">
    <citation type="submission" date="2016-11" db="EMBL/GenBank/DDBJ databases">
        <authorList>
            <person name="Shukria A."/>
            <person name="Stevens D.C."/>
        </authorList>
    </citation>
    <scope>NUCLEOTIDE SEQUENCE [LARGE SCALE GENOMIC DNA]</scope>
    <source>
        <strain evidence="9">Cbfe23</strain>
    </source>
</reference>
<dbReference type="Gene3D" id="3.40.47.10">
    <property type="match status" value="2"/>
</dbReference>
<dbReference type="Pfam" id="PF02801">
    <property type="entry name" value="Ketoacyl-synt_C"/>
    <property type="match status" value="2"/>
</dbReference>
<dbReference type="CDD" id="cd00833">
    <property type="entry name" value="PKS"/>
    <property type="match status" value="2"/>
</dbReference>
<evidence type="ECO:0000259" key="7">
    <source>
        <dbReference type="PROSITE" id="PS52019"/>
    </source>
</evidence>
<dbReference type="SMART" id="SM00825">
    <property type="entry name" value="PKS_KS"/>
    <property type="match status" value="1"/>
</dbReference>